<evidence type="ECO:0000259" key="3">
    <source>
        <dbReference type="Pfam" id="PF18003"/>
    </source>
</evidence>
<accession>A0A512BIG3</accession>
<dbReference type="RefSeq" id="WP_147205877.1">
    <property type="nucleotide sequence ID" value="NZ_BJYT01000028.1"/>
</dbReference>
<gene>
    <name evidence="4" type="ORF">SAE01_42580</name>
</gene>
<evidence type="ECO:0000313" key="4">
    <source>
        <dbReference type="EMBL" id="GEO11762.1"/>
    </source>
</evidence>
<feature type="domain" description="DUF3823" evidence="2">
    <location>
        <begin position="31"/>
        <end position="121"/>
    </location>
</feature>
<dbReference type="OrthoDB" id="642123at2"/>
<proteinExistence type="predicted"/>
<feature type="chain" id="PRO_5021885044" description="DUF3823 domain-containing protein" evidence="1">
    <location>
        <begin position="22"/>
        <end position="243"/>
    </location>
</feature>
<feature type="signal peptide" evidence="1">
    <location>
        <begin position="1"/>
        <end position="21"/>
    </location>
</feature>
<sequence>MKKITYIVLGMMLMAFSSCYKNDNWAAPDARISGSIIDSYTGKPLLSSQADWSIRIWERSWKETVPVNQSIPVKQDGTYNNNKLFAGTYDMLPYGGPFWPADTVKNVAFSNGGTQKDFTVTPYLQLIDFDTSLQGTNLTLKIRLKAPKRVGLPNIVEIKPYLSLNEFVGESNYINIPEYNNKRIQINKSWLTEVGDVETSNVYTIGPLPLKSGYTYNVRVGANVNDANRKYNYSEIKKIEVGK</sequence>
<keyword evidence="1" id="KW-0732">Signal</keyword>
<name>A0A512BIG3_9BACT</name>
<dbReference type="Gene3D" id="2.60.40.2060">
    <property type="match status" value="1"/>
</dbReference>
<evidence type="ECO:0000259" key="2">
    <source>
        <dbReference type="Pfam" id="PF12866"/>
    </source>
</evidence>
<dbReference type="Pfam" id="PF18003">
    <property type="entry name" value="DUF3823_C"/>
    <property type="match status" value="1"/>
</dbReference>
<dbReference type="Pfam" id="PF12866">
    <property type="entry name" value="DUF3823"/>
    <property type="match status" value="1"/>
</dbReference>
<organism evidence="4 5">
    <name type="scientific">Segetibacter aerophilus</name>
    <dbReference type="NCBI Taxonomy" id="670293"/>
    <lineage>
        <taxon>Bacteria</taxon>
        <taxon>Pseudomonadati</taxon>
        <taxon>Bacteroidota</taxon>
        <taxon>Chitinophagia</taxon>
        <taxon>Chitinophagales</taxon>
        <taxon>Chitinophagaceae</taxon>
        <taxon>Segetibacter</taxon>
    </lineage>
</organism>
<comment type="caution">
    <text evidence="4">The sequence shown here is derived from an EMBL/GenBank/DDBJ whole genome shotgun (WGS) entry which is preliminary data.</text>
</comment>
<dbReference type="Gene3D" id="2.60.40.1120">
    <property type="entry name" value="Carboxypeptidase-like, regulatory domain"/>
    <property type="match status" value="1"/>
</dbReference>
<evidence type="ECO:0000256" key="1">
    <source>
        <dbReference type="SAM" id="SignalP"/>
    </source>
</evidence>
<dbReference type="InterPro" id="IPR024278">
    <property type="entry name" value="DUF3823_N"/>
</dbReference>
<evidence type="ECO:0000313" key="5">
    <source>
        <dbReference type="Proteomes" id="UP000321513"/>
    </source>
</evidence>
<keyword evidence="5" id="KW-1185">Reference proteome</keyword>
<dbReference type="PROSITE" id="PS51257">
    <property type="entry name" value="PROKAR_LIPOPROTEIN"/>
    <property type="match status" value="1"/>
</dbReference>
<dbReference type="EMBL" id="BJYT01000028">
    <property type="protein sequence ID" value="GEO11762.1"/>
    <property type="molecule type" value="Genomic_DNA"/>
</dbReference>
<dbReference type="AlphaFoldDB" id="A0A512BIG3"/>
<evidence type="ECO:0008006" key="6">
    <source>
        <dbReference type="Google" id="ProtNLM"/>
    </source>
</evidence>
<dbReference type="Proteomes" id="UP000321513">
    <property type="component" value="Unassembled WGS sequence"/>
</dbReference>
<feature type="domain" description="DUF3823" evidence="3">
    <location>
        <begin position="126"/>
        <end position="238"/>
    </location>
</feature>
<dbReference type="InterPro" id="IPR041186">
    <property type="entry name" value="DUF3823_C"/>
</dbReference>
<protein>
    <recommendedName>
        <fullName evidence="6">DUF3823 domain-containing protein</fullName>
    </recommendedName>
</protein>
<reference evidence="4 5" key="1">
    <citation type="submission" date="2019-07" db="EMBL/GenBank/DDBJ databases">
        <title>Whole genome shotgun sequence of Segetibacter aerophilus NBRC 106135.</title>
        <authorList>
            <person name="Hosoyama A."/>
            <person name="Uohara A."/>
            <person name="Ohji S."/>
            <person name="Ichikawa N."/>
        </authorList>
    </citation>
    <scope>NUCLEOTIDE SEQUENCE [LARGE SCALE GENOMIC DNA]</scope>
    <source>
        <strain evidence="4 5">NBRC 106135</strain>
    </source>
</reference>